<reference evidence="3 4" key="1">
    <citation type="submission" date="2020-08" db="EMBL/GenBank/DDBJ databases">
        <title>Genome Sequencing of Nocardia wallacei strain FMUON74 and assembly.</title>
        <authorList>
            <person name="Toyokawa M."/>
            <person name="Uesaka K."/>
        </authorList>
    </citation>
    <scope>NUCLEOTIDE SEQUENCE [LARGE SCALE GENOMIC DNA]</scope>
    <source>
        <strain evidence="3 4">FMUON74</strain>
    </source>
</reference>
<dbReference type="AlphaFoldDB" id="A0A7G1KJH8"/>
<protein>
    <submittedName>
        <fullName evidence="3">Uncharacterized protein</fullName>
    </submittedName>
</protein>
<evidence type="ECO:0000313" key="3">
    <source>
        <dbReference type="EMBL" id="BCK55385.1"/>
    </source>
</evidence>
<keyword evidence="2" id="KW-0472">Membrane</keyword>
<organism evidence="3 4">
    <name type="scientific">Nocardia wallacei</name>
    <dbReference type="NCBI Taxonomy" id="480035"/>
    <lineage>
        <taxon>Bacteria</taxon>
        <taxon>Bacillati</taxon>
        <taxon>Actinomycetota</taxon>
        <taxon>Actinomycetes</taxon>
        <taxon>Mycobacteriales</taxon>
        <taxon>Nocardiaceae</taxon>
        <taxon>Nocardia</taxon>
    </lineage>
</organism>
<proteinExistence type="predicted"/>
<keyword evidence="2" id="KW-0812">Transmembrane</keyword>
<dbReference type="KEGG" id="nwl:NWFMUON74_31570"/>
<accession>A0A7G1KJH8</accession>
<keyword evidence="4" id="KW-1185">Reference proteome</keyword>
<dbReference type="Proteomes" id="UP000516173">
    <property type="component" value="Chromosome"/>
</dbReference>
<dbReference type="RefSeq" id="WP_187688507.1">
    <property type="nucleotide sequence ID" value="NZ_AP023396.1"/>
</dbReference>
<feature type="transmembrane region" description="Helical" evidence="2">
    <location>
        <begin position="34"/>
        <end position="56"/>
    </location>
</feature>
<evidence type="ECO:0000256" key="1">
    <source>
        <dbReference type="SAM" id="MobiDB-lite"/>
    </source>
</evidence>
<feature type="region of interest" description="Disordered" evidence="1">
    <location>
        <begin position="60"/>
        <end position="82"/>
    </location>
</feature>
<gene>
    <name evidence="3" type="ORF">NWFMUON74_31570</name>
</gene>
<keyword evidence="2" id="KW-1133">Transmembrane helix</keyword>
<evidence type="ECO:0000313" key="4">
    <source>
        <dbReference type="Proteomes" id="UP000516173"/>
    </source>
</evidence>
<name>A0A7G1KJH8_9NOCA</name>
<evidence type="ECO:0000256" key="2">
    <source>
        <dbReference type="SAM" id="Phobius"/>
    </source>
</evidence>
<dbReference type="GeneID" id="80347701"/>
<sequence length="82" mass="8910">MTGRVHGADYWSVPIPRREDRAERRPAPAWTPGWLLLDLPTALLLAVFVGTGWLGYAQPGPAEADAPTPTMVIPAEPRLTPP</sequence>
<dbReference type="EMBL" id="AP023396">
    <property type="protein sequence ID" value="BCK55385.1"/>
    <property type="molecule type" value="Genomic_DNA"/>
</dbReference>